<dbReference type="Proteomes" id="UP001291687">
    <property type="component" value="Unassembled WGS sequence"/>
</dbReference>
<dbReference type="InterPro" id="IPR029060">
    <property type="entry name" value="PIN-like_dom_sf"/>
</dbReference>
<organism evidence="2 3">
    <name type="scientific">Candidatus Megaera venefica</name>
    <dbReference type="NCBI Taxonomy" id="2055910"/>
    <lineage>
        <taxon>Bacteria</taxon>
        <taxon>Pseudomonadati</taxon>
        <taxon>Pseudomonadota</taxon>
        <taxon>Alphaproteobacteria</taxon>
        <taxon>Rickettsiales</taxon>
        <taxon>Rickettsiaceae</taxon>
        <taxon>Candidatus Megaera</taxon>
    </lineage>
</organism>
<accession>A0ABU5ND30</accession>
<gene>
    <name evidence="2" type="ORF">Megvenef_01046</name>
</gene>
<dbReference type="InterPro" id="IPR002716">
    <property type="entry name" value="PIN_dom"/>
</dbReference>
<dbReference type="InterPro" id="IPR052919">
    <property type="entry name" value="TA_system_RNase"/>
</dbReference>
<dbReference type="EMBL" id="JARJFB010000078">
    <property type="protein sequence ID" value="MEA0971074.1"/>
    <property type="molecule type" value="Genomic_DNA"/>
</dbReference>
<proteinExistence type="predicted"/>
<comment type="caution">
    <text evidence="2">The sequence shown here is derived from an EMBL/GenBank/DDBJ whole genome shotgun (WGS) entry which is preliminary data.</text>
</comment>
<keyword evidence="3" id="KW-1185">Reference proteome</keyword>
<dbReference type="PANTHER" id="PTHR36173">
    <property type="entry name" value="RIBONUCLEASE VAPC16-RELATED"/>
    <property type="match status" value="1"/>
</dbReference>
<name>A0ABU5ND30_9RICK</name>
<dbReference type="Pfam" id="PF01850">
    <property type="entry name" value="PIN"/>
    <property type="match status" value="1"/>
</dbReference>
<sequence>MQVMIDTHIVVWLYMGAVEKLSIKAQQNIESNELLISPIVLLELQYLFEIGKILVSSEEIYEDLQFRIGLRIDHTLWSRVIKEALALNWTRDPFDRLIVAHANVIKCHLITKDSFIKSHFSKVIW</sequence>
<dbReference type="Gene3D" id="3.40.50.1010">
    <property type="entry name" value="5'-nuclease"/>
    <property type="match status" value="1"/>
</dbReference>
<protein>
    <submittedName>
        <fullName evidence="2">Type II toxin-antitoxin system VapC family toxin</fullName>
    </submittedName>
</protein>
<evidence type="ECO:0000259" key="1">
    <source>
        <dbReference type="Pfam" id="PF01850"/>
    </source>
</evidence>
<reference evidence="2 3" key="1">
    <citation type="submission" date="2023-03" db="EMBL/GenBank/DDBJ databases">
        <title>Host association and intracellularity evolved multiple times independently in the Rickettsiales.</title>
        <authorList>
            <person name="Castelli M."/>
            <person name="Nardi T."/>
            <person name="Gammuto L."/>
            <person name="Bellinzona G."/>
            <person name="Sabaneyeva E."/>
            <person name="Potekhin A."/>
            <person name="Serra V."/>
            <person name="Petroni G."/>
            <person name="Sassera D."/>
        </authorList>
    </citation>
    <scope>NUCLEOTIDE SEQUENCE [LARGE SCALE GENOMIC DNA]</scope>
    <source>
        <strain evidence="2 3">Sr 2-6</strain>
    </source>
</reference>
<evidence type="ECO:0000313" key="2">
    <source>
        <dbReference type="EMBL" id="MEA0971074.1"/>
    </source>
</evidence>
<dbReference type="SUPFAM" id="SSF88723">
    <property type="entry name" value="PIN domain-like"/>
    <property type="match status" value="1"/>
</dbReference>
<feature type="domain" description="PIN" evidence="1">
    <location>
        <begin position="3"/>
        <end position="114"/>
    </location>
</feature>
<evidence type="ECO:0000313" key="3">
    <source>
        <dbReference type="Proteomes" id="UP001291687"/>
    </source>
</evidence>